<dbReference type="InterPro" id="IPR007498">
    <property type="entry name" value="PqiA-like"/>
</dbReference>
<dbReference type="AlphaFoldDB" id="A0A495V4M3"/>
<feature type="transmembrane region" description="Helical" evidence="1">
    <location>
        <begin position="6"/>
        <end position="27"/>
    </location>
</feature>
<name>A0A495V4M3_9GAMM</name>
<dbReference type="EMBL" id="RBXL01000001">
    <property type="protein sequence ID" value="RKT43277.1"/>
    <property type="molecule type" value="Genomic_DNA"/>
</dbReference>
<protein>
    <submittedName>
        <fullName evidence="2">Paraquat-inducible protein A</fullName>
    </submittedName>
</protein>
<feature type="transmembrane region" description="Helical" evidence="1">
    <location>
        <begin position="247"/>
        <end position="268"/>
    </location>
</feature>
<keyword evidence="1" id="KW-0812">Transmembrane</keyword>
<evidence type="ECO:0000313" key="2">
    <source>
        <dbReference type="EMBL" id="RKT43277.1"/>
    </source>
</evidence>
<gene>
    <name evidence="2" type="ORF">BDD21_0601</name>
</gene>
<comment type="caution">
    <text evidence="2">The sequence shown here is derived from an EMBL/GenBank/DDBJ whole genome shotgun (WGS) entry which is preliminary data.</text>
</comment>
<keyword evidence="1" id="KW-1133">Transmembrane helix</keyword>
<evidence type="ECO:0000313" key="3">
    <source>
        <dbReference type="Proteomes" id="UP000274556"/>
    </source>
</evidence>
<accession>A0A495V4M3</accession>
<dbReference type="Proteomes" id="UP000274556">
    <property type="component" value="Unassembled WGS sequence"/>
</dbReference>
<sequence length="441" mass="47780">MQTGHRVRQILAVALLIGAGWLMVGLIGDLNRVKVLKTDLAEIHHVRYGLLDADVWVARIGEILEKRVDELDLTEDSRAQVTQAVTQLLDTLIREIERNLAQRRPDPGGSWLNQLQGVLQQGLQDLLLDVARLRDRVPEYADAFVEQLSVPGVKEQIKARLQVLLRDAVASSGAGTDRRPLEAVLVGYGCADVDACSRLIVTEIGELQPRIQQQLGAVIGLTALVFMVSLIGGAPRGKASDGTTDRLAPALLFALVGATFLLLVGGLATPMIEVDARITALTFQLLGEPVVFADQVLYFQTKSIVDVMRILFESGQADMLLVAVLLTLFSVVFPALKLLATYAFYFDWSGSRGSATVGFFALKSGKWSMADVMVVAIFMAYIGFDALVANQLGGLRGASDAVTVLTTNGTSLEPGFYLFLGFVLAGLVLSTALENRLDRDR</sequence>
<keyword evidence="1" id="KW-0472">Membrane</keyword>
<evidence type="ECO:0000256" key="1">
    <source>
        <dbReference type="SAM" id="Phobius"/>
    </source>
</evidence>
<feature type="transmembrane region" description="Helical" evidence="1">
    <location>
        <begin position="367"/>
        <end position="384"/>
    </location>
</feature>
<proteinExistence type="predicted"/>
<dbReference type="RefSeq" id="WP_120795879.1">
    <property type="nucleotide sequence ID" value="NZ_RBXL01000001.1"/>
</dbReference>
<feature type="transmembrane region" description="Helical" evidence="1">
    <location>
        <begin position="415"/>
        <end position="433"/>
    </location>
</feature>
<feature type="transmembrane region" description="Helical" evidence="1">
    <location>
        <begin position="319"/>
        <end position="346"/>
    </location>
</feature>
<reference evidence="2 3" key="1">
    <citation type="submission" date="2018-10" db="EMBL/GenBank/DDBJ databases">
        <title>Genomic Encyclopedia of Archaeal and Bacterial Type Strains, Phase II (KMG-II): from individual species to whole genera.</title>
        <authorList>
            <person name="Goeker M."/>
        </authorList>
    </citation>
    <scope>NUCLEOTIDE SEQUENCE [LARGE SCALE GENOMIC DNA]</scope>
    <source>
        <strain evidence="2 3">DSM 235</strain>
    </source>
</reference>
<organism evidence="2 3">
    <name type="scientific">Thiocapsa rosea</name>
    <dbReference type="NCBI Taxonomy" id="69360"/>
    <lineage>
        <taxon>Bacteria</taxon>
        <taxon>Pseudomonadati</taxon>
        <taxon>Pseudomonadota</taxon>
        <taxon>Gammaproteobacteria</taxon>
        <taxon>Chromatiales</taxon>
        <taxon>Chromatiaceae</taxon>
        <taxon>Thiocapsa</taxon>
    </lineage>
</organism>
<feature type="transmembrane region" description="Helical" evidence="1">
    <location>
        <begin position="215"/>
        <end position="235"/>
    </location>
</feature>
<dbReference type="OrthoDB" id="9800207at2"/>
<dbReference type="Pfam" id="PF04403">
    <property type="entry name" value="PqiA"/>
    <property type="match status" value="1"/>
</dbReference>
<keyword evidence="3" id="KW-1185">Reference proteome</keyword>